<sequence>MKKAQPQLKFDSSLVWHGARADDWREAVGIAGGLLVDAGCAKVGYAARLVEVIDKYGPYMVIAPNLALVHAQPGSDSVEAGLAAVTFPDGVNFGHAHFDPVGLVIAIVTTSTAEHLDVIAGIATSLERNPELVRQAVRVDGAEALVKLIRKALPKVTRA</sequence>
<dbReference type="SUPFAM" id="SSF55804">
    <property type="entry name" value="Phoshotransferase/anion transport protein"/>
    <property type="match status" value="1"/>
</dbReference>
<keyword evidence="6" id="KW-0598">Phosphotransferase system</keyword>
<dbReference type="OrthoDB" id="1634238at2"/>
<dbReference type="Pfam" id="PF00359">
    <property type="entry name" value="PTS_EIIA_2"/>
    <property type="match status" value="1"/>
</dbReference>
<dbReference type="PANTHER" id="PTHR36203:SF1">
    <property type="entry name" value="ASCORBATE-SPECIFIC PTS SYSTEM EIIA COMPONENT"/>
    <property type="match status" value="1"/>
</dbReference>
<keyword evidence="7" id="KW-0418">Kinase</keyword>
<evidence type="ECO:0000256" key="6">
    <source>
        <dbReference type="ARBA" id="ARBA00022683"/>
    </source>
</evidence>
<dbReference type="Gene3D" id="3.40.930.10">
    <property type="entry name" value="Mannitol-specific EII, Chain A"/>
    <property type="match status" value="1"/>
</dbReference>
<evidence type="ECO:0000256" key="5">
    <source>
        <dbReference type="ARBA" id="ARBA00022679"/>
    </source>
</evidence>
<dbReference type="Proteomes" id="UP000274391">
    <property type="component" value="Unassembled WGS sequence"/>
</dbReference>
<keyword evidence="12" id="KW-0762">Sugar transport</keyword>
<evidence type="ECO:0000256" key="7">
    <source>
        <dbReference type="ARBA" id="ARBA00022777"/>
    </source>
</evidence>
<evidence type="ECO:0000256" key="2">
    <source>
        <dbReference type="ARBA" id="ARBA00022448"/>
    </source>
</evidence>
<keyword evidence="2" id="KW-0813">Transport</keyword>
<dbReference type="RefSeq" id="WP_124972028.1">
    <property type="nucleotide sequence ID" value="NZ_RQVS01000007.1"/>
</dbReference>
<dbReference type="PANTHER" id="PTHR36203">
    <property type="entry name" value="ASCORBATE-SPECIFIC PTS SYSTEM EIIA COMPONENT"/>
    <property type="match status" value="1"/>
</dbReference>
<gene>
    <name evidence="12" type="ORF">EG850_07275</name>
</gene>
<evidence type="ECO:0000313" key="12">
    <source>
        <dbReference type="EMBL" id="RRJ86813.1"/>
    </source>
</evidence>
<keyword evidence="13" id="KW-1185">Reference proteome</keyword>
<proteinExistence type="predicted"/>
<evidence type="ECO:0000259" key="11">
    <source>
        <dbReference type="PROSITE" id="PS51094"/>
    </source>
</evidence>
<organism evidence="12 13">
    <name type="scientific">Gulosibacter macacae</name>
    <dbReference type="NCBI Taxonomy" id="2488791"/>
    <lineage>
        <taxon>Bacteria</taxon>
        <taxon>Bacillati</taxon>
        <taxon>Actinomycetota</taxon>
        <taxon>Actinomycetes</taxon>
        <taxon>Micrococcales</taxon>
        <taxon>Microbacteriaceae</taxon>
        <taxon>Gulosibacter</taxon>
    </lineage>
</organism>
<keyword evidence="3" id="KW-0963">Cytoplasm</keyword>
<comment type="caution">
    <text evidence="12">The sequence shown here is derived from an EMBL/GenBank/DDBJ whole genome shotgun (WGS) entry which is preliminary data.</text>
</comment>
<evidence type="ECO:0000256" key="3">
    <source>
        <dbReference type="ARBA" id="ARBA00022490"/>
    </source>
</evidence>
<dbReference type="InterPro" id="IPR016152">
    <property type="entry name" value="PTrfase/Anion_transptr"/>
</dbReference>
<dbReference type="InterPro" id="IPR051351">
    <property type="entry name" value="Ascorbate-PTS_EIIA_comp"/>
</dbReference>
<dbReference type="InterPro" id="IPR002178">
    <property type="entry name" value="PTS_EIIA_type-2_dom"/>
</dbReference>
<dbReference type="GO" id="GO:0016301">
    <property type="term" value="F:kinase activity"/>
    <property type="evidence" value="ECO:0007669"/>
    <property type="project" value="UniProtKB-KW"/>
</dbReference>
<comment type="function">
    <text evidence="8">The phosphoenolpyruvate-dependent sugar phosphotransferase system (sugar PTS), a major carbohydrate active transport system, catalyzes the phosphorylation of incoming sugar substrates concomitantly with their translocation across the cell membrane. The enzyme II UlaABC PTS system is involved in ascorbate transport.</text>
</comment>
<evidence type="ECO:0000256" key="9">
    <source>
        <dbReference type="ARBA" id="ARBA00041175"/>
    </source>
</evidence>
<name>A0A3P3W1R5_9MICO</name>
<protein>
    <recommendedName>
        <fullName evidence="9">Ascorbate-specific PTS system EIIA component</fullName>
    </recommendedName>
    <alternativeName>
        <fullName evidence="10">Ascorbate-specific phosphotransferase enzyme IIA component</fullName>
    </alternativeName>
</protein>
<dbReference type="GO" id="GO:0005737">
    <property type="term" value="C:cytoplasm"/>
    <property type="evidence" value="ECO:0007669"/>
    <property type="project" value="UniProtKB-SubCell"/>
</dbReference>
<evidence type="ECO:0000256" key="1">
    <source>
        <dbReference type="ARBA" id="ARBA00004496"/>
    </source>
</evidence>
<feature type="domain" description="PTS EIIA type-2" evidence="11">
    <location>
        <begin position="8"/>
        <end position="152"/>
    </location>
</feature>
<evidence type="ECO:0000256" key="10">
    <source>
        <dbReference type="ARBA" id="ARBA00042072"/>
    </source>
</evidence>
<reference evidence="12 13" key="1">
    <citation type="submission" date="2018-11" db="EMBL/GenBank/DDBJ databases">
        <title>YIM 102482-1 draft genome.</title>
        <authorList>
            <person name="Li G."/>
            <person name="Jiang Y."/>
        </authorList>
    </citation>
    <scope>NUCLEOTIDE SEQUENCE [LARGE SCALE GENOMIC DNA]</scope>
    <source>
        <strain evidence="12 13">YIM 102482-1</strain>
    </source>
</reference>
<accession>A0A3P3W1R5</accession>
<keyword evidence="5" id="KW-0808">Transferase</keyword>
<evidence type="ECO:0000256" key="4">
    <source>
        <dbReference type="ARBA" id="ARBA00022553"/>
    </source>
</evidence>
<evidence type="ECO:0000256" key="8">
    <source>
        <dbReference type="ARBA" id="ARBA00037387"/>
    </source>
</evidence>
<dbReference type="GO" id="GO:0009401">
    <property type="term" value="P:phosphoenolpyruvate-dependent sugar phosphotransferase system"/>
    <property type="evidence" value="ECO:0007669"/>
    <property type="project" value="UniProtKB-KW"/>
</dbReference>
<comment type="subcellular location">
    <subcellularLocation>
        <location evidence="1">Cytoplasm</location>
    </subcellularLocation>
</comment>
<dbReference type="AlphaFoldDB" id="A0A3P3W1R5"/>
<keyword evidence="4" id="KW-0597">Phosphoprotein</keyword>
<dbReference type="EMBL" id="RQVS01000007">
    <property type="protein sequence ID" value="RRJ86813.1"/>
    <property type="molecule type" value="Genomic_DNA"/>
</dbReference>
<dbReference type="PROSITE" id="PS51094">
    <property type="entry name" value="PTS_EIIA_TYPE_2"/>
    <property type="match status" value="1"/>
</dbReference>
<evidence type="ECO:0000313" key="13">
    <source>
        <dbReference type="Proteomes" id="UP000274391"/>
    </source>
</evidence>